<sequence>MNKKILSRQVIGSWWVKVKHSFGRVLKRIPSLGWVLGICPWLLSTRTRAFQFHFNEADVASSEGRRNGDEKRRSEAPTQLEKRKGISGKEKGYMYPLLGIRFLAGSKLKIHYG</sequence>
<protein>
    <submittedName>
        <fullName evidence="1">Uncharacterized protein</fullName>
    </submittedName>
</protein>
<proteinExistence type="predicted"/>
<organism evidence="1 2">
    <name type="scientific">Vaccinium darrowii</name>
    <dbReference type="NCBI Taxonomy" id="229202"/>
    <lineage>
        <taxon>Eukaryota</taxon>
        <taxon>Viridiplantae</taxon>
        <taxon>Streptophyta</taxon>
        <taxon>Embryophyta</taxon>
        <taxon>Tracheophyta</taxon>
        <taxon>Spermatophyta</taxon>
        <taxon>Magnoliopsida</taxon>
        <taxon>eudicotyledons</taxon>
        <taxon>Gunneridae</taxon>
        <taxon>Pentapetalae</taxon>
        <taxon>asterids</taxon>
        <taxon>Ericales</taxon>
        <taxon>Ericaceae</taxon>
        <taxon>Vaccinioideae</taxon>
        <taxon>Vaccinieae</taxon>
        <taxon>Vaccinium</taxon>
    </lineage>
</organism>
<evidence type="ECO:0000313" key="1">
    <source>
        <dbReference type="EMBL" id="KAH7840300.1"/>
    </source>
</evidence>
<comment type="caution">
    <text evidence="1">The sequence shown here is derived from an EMBL/GenBank/DDBJ whole genome shotgun (WGS) entry which is preliminary data.</text>
</comment>
<accession>A0ACB7XHQ1</accession>
<dbReference type="Proteomes" id="UP000828048">
    <property type="component" value="Chromosome 10"/>
</dbReference>
<evidence type="ECO:0000313" key="2">
    <source>
        <dbReference type="Proteomes" id="UP000828048"/>
    </source>
</evidence>
<keyword evidence="2" id="KW-1185">Reference proteome</keyword>
<reference evidence="1 2" key="1">
    <citation type="journal article" date="2021" name="Hortic Res">
        <title>High-quality reference genome and annotation aids understanding of berry development for evergreen blueberry (Vaccinium darrowii).</title>
        <authorList>
            <person name="Yu J."/>
            <person name="Hulse-Kemp A.M."/>
            <person name="Babiker E."/>
            <person name="Staton M."/>
        </authorList>
    </citation>
    <scope>NUCLEOTIDE SEQUENCE [LARGE SCALE GENOMIC DNA]</scope>
    <source>
        <strain evidence="2">cv. NJ 8807/NJ 8810</strain>
        <tissue evidence="1">Young leaf</tissue>
    </source>
</reference>
<name>A0ACB7XHQ1_9ERIC</name>
<dbReference type="EMBL" id="CM037160">
    <property type="protein sequence ID" value="KAH7840300.1"/>
    <property type="molecule type" value="Genomic_DNA"/>
</dbReference>
<gene>
    <name evidence="1" type="ORF">Vadar_015360</name>
</gene>